<feature type="chain" id="PRO_5010373925" evidence="1">
    <location>
        <begin position="30"/>
        <end position="130"/>
    </location>
</feature>
<dbReference type="EMBL" id="FNAK01000006">
    <property type="protein sequence ID" value="SDE36680.1"/>
    <property type="molecule type" value="Genomic_DNA"/>
</dbReference>
<evidence type="ECO:0000313" key="3">
    <source>
        <dbReference type="Proteomes" id="UP000183685"/>
    </source>
</evidence>
<evidence type="ECO:0000256" key="1">
    <source>
        <dbReference type="SAM" id="SignalP"/>
    </source>
</evidence>
<proteinExistence type="predicted"/>
<evidence type="ECO:0000313" key="2">
    <source>
        <dbReference type="EMBL" id="SDE36680.1"/>
    </source>
</evidence>
<feature type="signal peptide" evidence="1">
    <location>
        <begin position="1"/>
        <end position="29"/>
    </location>
</feature>
<sequence>MKRNMALKATVGLLALGATSTLSSLPAFAEETTEVAAAEQAMVAKLDTSSLATFKASIRAMKASLSSEDKEQLTLAFEKLAASATEPAAGGEPGTEAKTPDVRSTIEIVYTTMGDKLSGKTFAEIVALAG</sequence>
<reference evidence="2 3" key="1">
    <citation type="submission" date="2016-10" db="EMBL/GenBank/DDBJ databases">
        <authorList>
            <person name="de Groot N.N."/>
        </authorList>
    </citation>
    <scope>NUCLEOTIDE SEQUENCE [LARGE SCALE GENOMIC DNA]</scope>
    <source>
        <strain evidence="2 3">CGMCC 1.9109</strain>
    </source>
</reference>
<dbReference type="RefSeq" id="WP_068306928.1">
    <property type="nucleotide sequence ID" value="NZ_FNAK01000006.1"/>
</dbReference>
<gene>
    <name evidence="2" type="ORF">SAMN04488071_2735</name>
</gene>
<protein>
    <submittedName>
        <fullName evidence="2">Uncharacterized protein</fullName>
    </submittedName>
</protein>
<keyword evidence="3" id="KW-1185">Reference proteome</keyword>
<dbReference type="Proteomes" id="UP000183685">
    <property type="component" value="Unassembled WGS sequence"/>
</dbReference>
<organism evidence="2 3">
    <name type="scientific">Kordiimonas lacus</name>
    <dbReference type="NCBI Taxonomy" id="637679"/>
    <lineage>
        <taxon>Bacteria</taxon>
        <taxon>Pseudomonadati</taxon>
        <taxon>Pseudomonadota</taxon>
        <taxon>Alphaproteobacteria</taxon>
        <taxon>Kordiimonadales</taxon>
        <taxon>Kordiimonadaceae</taxon>
        <taxon>Kordiimonas</taxon>
    </lineage>
</organism>
<keyword evidence="1" id="KW-0732">Signal</keyword>
<accession>A0A1G7CD67</accession>
<name>A0A1G7CD67_9PROT</name>
<dbReference type="AlphaFoldDB" id="A0A1G7CD67"/>